<dbReference type="InterPro" id="IPR035986">
    <property type="entry name" value="PKD_dom_sf"/>
</dbReference>
<evidence type="ECO:0000313" key="3">
    <source>
        <dbReference type="EMBL" id="WZN45216.1"/>
    </source>
</evidence>
<dbReference type="Proteomes" id="UP001449657">
    <property type="component" value="Chromosome"/>
</dbReference>
<name>A0ABZ2YYZ0_9BACT</name>
<dbReference type="SUPFAM" id="SSF49299">
    <property type="entry name" value="PKD domain"/>
    <property type="match status" value="1"/>
</dbReference>
<organism evidence="3 4">
    <name type="scientific">Chitinophaga caseinilytica</name>
    <dbReference type="NCBI Taxonomy" id="2267521"/>
    <lineage>
        <taxon>Bacteria</taxon>
        <taxon>Pseudomonadati</taxon>
        <taxon>Bacteroidota</taxon>
        <taxon>Chitinophagia</taxon>
        <taxon>Chitinophagales</taxon>
        <taxon>Chitinophagaceae</taxon>
        <taxon>Chitinophaga</taxon>
    </lineage>
</organism>
<evidence type="ECO:0000259" key="2">
    <source>
        <dbReference type="PROSITE" id="PS50093"/>
    </source>
</evidence>
<accession>A0ABZ2YYZ0</accession>
<sequence length="277" mass="29221">MKFIPYIAAAAMLMTACSPDAGDAELGPLPEVSFTATPMPNKPHKIIVESTTPGAFRWLWYNGVAANPIGTRSRDTLTFPEAGEYVISLRAFGKGGSATASKKMTMEGIRRINILKGSDMETGANAHWTILNTGGDQTAIQFTGGKLVFSNTGNSNGAIYQAVTVKKDVEYTFAGKVKGNGATNTWFEVIIGTAQPEQGKDYAAFKLVSLNTWAGCGKVVFDGNLTALSCSSDGANTGTIKFDKDGTVYLVIKAGSSGGTLGTGGIQMDDVQFLEEQ</sequence>
<feature type="signal peptide" evidence="1">
    <location>
        <begin position="1"/>
        <end position="21"/>
    </location>
</feature>
<keyword evidence="1" id="KW-0732">Signal</keyword>
<protein>
    <recommendedName>
        <fullName evidence="2">PKD domain-containing protein</fullName>
    </recommendedName>
</protein>
<evidence type="ECO:0000256" key="1">
    <source>
        <dbReference type="SAM" id="SignalP"/>
    </source>
</evidence>
<dbReference type="EMBL" id="CP150096">
    <property type="protein sequence ID" value="WZN45216.1"/>
    <property type="molecule type" value="Genomic_DNA"/>
</dbReference>
<dbReference type="PROSITE" id="PS50093">
    <property type="entry name" value="PKD"/>
    <property type="match status" value="1"/>
</dbReference>
<dbReference type="Gene3D" id="2.60.120.260">
    <property type="entry name" value="Galactose-binding domain-like"/>
    <property type="match status" value="1"/>
</dbReference>
<dbReference type="InterPro" id="IPR000601">
    <property type="entry name" value="PKD_dom"/>
</dbReference>
<dbReference type="RefSeq" id="WP_341839970.1">
    <property type="nucleotide sequence ID" value="NZ_CP149792.1"/>
</dbReference>
<proteinExistence type="predicted"/>
<feature type="chain" id="PRO_5046017532" description="PKD domain-containing protein" evidence="1">
    <location>
        <begin position="22"/>
        <end position="277"/>
    </location>
</feature>
<feature type="domain" description="PKD" evidence="2">
    <location>
        <begin position="49"/>
        <end position="107"/>
    </location>
</feature>
<evidence type="ECO:0000313" key="4">
    <source>
        <dbReference type="Proteomes" id="UP001449657"/>
    </source>
</evidence>
<dbReference type="PROSITE" id="PS51257">
    <property type="entry name" value="PROKAR_LIPOPROTEIN"/>
    <property type="match status" value="1"/>
</dbReference>
<gene>
    <name evidence="3" type="ORF">WJU22_20155</name>
</gene>
<reference evidence="3 4" key="1">
    <citation type="submission" date="2024-03" db="EMBL/GenBank/DDBJ databases">
        <title>Chitinophaga caseinilytica sp. nov., a casein hydrolysing bacterium isolated from forest soil.</title>
        <authorList>
            <person name="Lee D.S."/>
            <person name="Han D.M."/>
            <person name="Baek J.H."/>
            <person name="Choi D.G."/>
            <person name="Jeon J.H."/>
            <person name="Jeon C.O."/>
        </authorList>
    </citation>
    <scope>NUCLEOTIDE SEQUENCE [LARGE SCALE GENOMIC DNA]</scope>
    <source>
        <strain evidence="3 4">KACC 19118</strain>
    </source>
</reference>
<keyword evidence="4" id="KW-1185">Reference proteome</keyword>